<dbReference type="EnsemblMetazoa" id="XM_022812062">
    <property type="protein sequence ID" value="XP_022667797"/>
    <property type="gene ID" value="LOC111253113"/>
</dbReference>
<dbReference type="OrthoDB" id="6508198at2759"/>
<sequence length="386" mass="44103">MPNRDSNQLSWIPRSLRNVVFKVARIGNRCNEVNSDSLESVFVVHRHSIRAPTYFPAGDPYLNRDNYPRGAGYLTKKGVIACGSIANVWSSWYPEHIHGLDHTAVFVRSSESPRCHQTAQAILSALFSTQETIYPVPVYGPPPGFDNYISVVGYGKNINNVLRSHYQDSVSQPNTLGAVTFGDVIEAVKDVMTVPAPLEYEVFTFLDGIVSNMYEDHPIPDFWTRNERILTEVYEKLYALVIEQYRPYYGGHLLRGIAQRMKQVFNKELSSGTRWCDYSFHDFSLTAIYHALEGEINLPKPHFLAAIFFELRTANDGSHWVEVYHSHGIAPDGSYSPREPMRMRWNGGSHRVIFEKIFEKMYNNVYIDKLLGANGKKRNHEENGIF</sequence>
<reference evidence="1" key="1">
    <citation type="submission" date="2021-01" db="UniProtKB">
        <authorList>
            <consortium name="EnsemblMetazoa"/>
        </authorList>
    </citation>
    <scope>IDENTIFICATION</scope>
</reference>
<dbReference type="OMA" id="RTPIMCC"/>
<evidence type="ECO:0008006" key="3">
    <source>
        <dbReference type="Google" id="ProtNLM"/>
    </source>
</evidence>
<name>A0A7M7MIN7_VARDE</name>
<keyword evidence="2" id="KW-1185">Reference proteome</keyword>
<dbReference type="SUPFAM" id="SSF53254">
    <property type="entry name" value="Phosphoglycerate mutase-like"/>
    <property type="match status" value="1"/>
</dbReference>
<dbReference type="InParanoid" id="A0A7M7MIN7"/>
<dbReference type="KEGG" id="vde:111253113"/>
<dbReference type="PANTHER" id="PTHR11567">
    <property type="entry name" value="ACID PHOSPHATASE-RELATED"/>
    <property type="match status" value="1"/>
</dbReference>
<evidence type="ECO:0000313" key="1">
    <source>
        <dbReference type="EnsemblMetazoa" id="XP_022667797"/>
    </source>
</evidence>
<dbReference type="AlphaFoldDB" id="A0A7M7MIN7"/>
<evidence type="ECO:0000313" key="2">
    <source>
        <dbReference type="Proteomes" id="UP000594260"/>
    </source>
</evidence>
<dbReference type="GeneID" id="111253113"/>
<dbReference type="GO" id="GO:0016791">
    <property type="term" value="F:phosphatase activity"/>
    <property type="evidence" value="ECO:0007669"/>
    <property type="project" value="UniProtKB-ARBA"/>
</dbReference>
<dbReference type="InterPro" id="IPR029033">
    <property type="entry name" value="His_PPase_superfam"/>
</dbReference>
<dbReference type="InterPro" id="IPR050645">
    <property type="entry name" value="Histidine_acid_phosphatase"/>
</dbReference>
<dbReference type="Proteomes" id="UP000594260">
    <property type="component" value="Unplaced"/>
</dbReference>
<organism evidence="1 2">
    <name type="scientific">Varroa destructor</name>
    <name type="common">Honeybee mite</name>
    <dbReference type="NCBI Taxonomy" id="109461"/>
    <lineage>
        <taxon>Eukaryota</taxon>
        <taxon>Metazoa</taxon>
        <taxon>Ecdysozoa</taxon>
        <taxon>Arthropoda</taxon>
        <taxon>Chelicerata</taxon>
        <taxon>Arachnida</taxon>
        <taxon>Acari</taxon>
        <taxon>Parasitiformes</taxon>
        <taxon>Mesostigmata</taxon>
        <taxon>Gamasina</taxon>
        <taxon>Dermanyssoidea</taxon>
        <taxon>Varroidae</taxon>
        <taxon>Varroa</taxon>
    </lineage>
</organism>
<dbReference type="Gene3D" id="3.40.50.1240">
    <property type="entry name" value="Phosphoglycerate mutase-like"/>
    <property type="match status" value="1"/>
</dbReference>
<proteinExistence type="predicted"/>
<accession>A0A7M7MIN7</accession>
<dbReference type="RefSeq" id="XP_022667797.1">
    <property type="nucleotide sequence ID" value="XM_022812062.1"/>
</dbReference>
<dbReference type="PANTHER" id="PTHR11567:SF202">
    <property type="entry name" value="LYSOPHOSPHATIDIC ACID PHOSPHATASE TYPE 6"/>
    <property type="match status" value="1"/>
</dbReference>
<protein>
    <recommendedName>
        <fullName evidence="3">Acid phosphatase</fullName>
    </recommendedName>
</protein>